<accession>A0A2P8D025</accession>
<dbReference type="AlphaFoldDB" id="A0A2P8D025"/>
<dbReference type="EMBL" id="PYGE01000038">
    <property type="protein sequence ID" value="PSK90579.1"/>
    <property type="molecule type" value="Genomic_DNA"/>
</dbReference>
<feature type="region of interest" description="Disordered" evidence="1">
    <location>
        <begin position="120"/>
        <end position="167"/>
    </location>
</feature>
<feature type="region of interest" description="Disordered" evidence="1">
    <location>
        <begin position="1"/>
        <end position="20"/>
    </location>
</feature>
<dbReference type="Proteomes" id="UP000243528">
    <property type="component" value="Unassembled WGS sequence"/>
</dbReference>
<dbReference type="InterPro" id="IPR049304">
    <property type="entry name" value="Gly_rich_dom"/>
</dbReference>
<gene>
    <name evidence="3" type="ORF">CLV30_1384</name>
</gene>
<keyword evidence="4" id="KW-1185">Reference proteome</keyword>
<proteinExistence type="predicted"/>
<organism evidence="3 4">
    <name type="scientific">Haloactinopolyspora alba</name>
    <dbReference type="NCBI Taxonomy" id="648780"/>
    <lineage>
        <taxon>Bacteria</taxon>
        <taxon>Bacillati</taxon>
        <taxon>Actinomycetota</taxon>
        <taxon>Actinomycetes</taxon>
        <taxon>Jiangellales</taxon>
        <taxon>Jiangellaceae</taxon>
        <taxon>Haloactinopolyspora</taxon>
    </lineage>
</organism>
<evidence type="ECO:0000313" key="4">
    <source>
        <dbReference type="Proteomes" id="UP000243528"/>
    </source>
</evidence>
<comment type="caution">
    <text evidence="3">The sequence shown here is derived from an EMBL/GenBank/DDBJ whole genome shotgun (WGS) entry which is preliminary data.</text>
</comment>
<evidence type="ECO:0000256" key="1">
    <source>
        <dbReference type="SAM" id="MobiDB-lite"/>
    </source>
</evidence>
<dbReference type="Pfam" id="PF21722">
    <property type="entry name" value="Gly_rich_2"/>
    <property type="match status" value="1"/>
</dbReference>
<evidence type="ECO:0000313" key="3">
    <source>
        <dbReference type="EMBL" id="PSK90579.1"/>
    </source>
</evidence>
<protein>
    <recommendedName>
        <fullName evidence="2">Glycine-rich domain-containing protein</fullName>
    </recommendedName>
</protein>
<dbReference type="RefSeq" id="WP_106540108.1">
    <property type="nucleotide sequence ID" value="NZ_PYGE01000038.1"/>
</dbReference>
<name>A0A2P8D025_9ACTN</name>
<reference evidence="3 4" key="1">
    <citation type="submission" date="2018-03" db="EMBL/GenBank/DDBJ databases">
        <title>Genomic Encyclopedia of Archaeal and Bacterial Type Strains, Phase II (KMG-II): from individual species to whole genera.</title>
        <authorList>
            <person name="Goeker M."/>
        </authorList>
    </citation>
    <scope>NUCLEOTIDE SEQUENCE [LARGE SCALE GENOMIC DNA]</scope>
    <source>
        <strain evidence="3 4">DSM 45211</strain>
    </source>
</reference>
<sequence>MPETSNRGLPYQAPGDAPDGAALGRALAQRLDAPLPSIEVFETDGTWTKPAGLVAIKVRAVGGGGAGGGAAATGANEASVGCGGNAGVYGEVIIQAAQLGATETVTIGAGGNGVSGGAGPAGGTTSFGSHMSLPGGDGGSMETAGGSVVSPTKPPTSGGSGFDVRVPGAPGGFGTAAGTALSTRVEGGVGASSPLGAGGNGNGVGGGADGAGAGGGGAANQENVFARAGGDGANGVVIVEYIY</sequence>
<evidence type="ECO:0000259" key="2">
    <source>
        <dbReference type="Pfam" id="PF21722"/>
    </source>
</evidence>
<feature type="domain" description="Glycine-rich" evidence="2">
    <location>
        <begin position="46"/>
        <end position="241"/>
    </location>
</feature>